<comment type="subunit">
    <text evidence="3 12">Oligomeric complex that consists of at least the alpha, beta, beta', gamma, delta, epsilon and zeta subunits.</text>
</comment>
<evidence type="ECO:0000256" key="4">
    <source>
        <dbReference type="ARBA" id="ARBA00022448"/>
    </source>
</evidence>
<evidence type="ECO:0000256" key="11">
    <source>
        <dbReference type="ARBA" id="ARBA00045555"/>
    </source>
</evidence>
<feature type="domain" description="AP complex mu/sigma subunit" evidence="13">
    <location>
        <begin position="56"/>
        <end position="175"/>
    </location>
</feature>
<keyword evidence="7 12" id="KW-0653">Protein transport</keyword>
<evidence type="ECO:0000313" key="15">
    <source>
        <dbReference type="Proteomes" id="UP000009168"/>
    </source>
</evidence>
<keyword evidence="10 12" id="KW-0968">Cytoplasmic vesicle</keyword>
<evidence type="ECO:0000313" key="14">
    <source>
        <dbReference type="EMBL" id="EAR94478.2"/>
    </source>
</evidence>
<evidence type="ECO:0000256" key="2">
    <source>
        <dbReference type="ARBA" id="ARBA00006972"/>
    </source>
</evidence>
<comment type="subcellular location">
    <subcellularLocation>
        <location evidence="12">Cytoplasm</location>
    </subcellularLocation>
    <subcellularLocation>
        <location evidence="1 12">Golgi apparatus membrane</location>
        <topology evidence="1 12">Peripheral membrane protein</topology>
        <orientation evidence="1 12">Cytoplasmic side</orientation>
    </subcellularLocation>
    <subcellularLocation>
        <location evidence="12">Cytoplasmic vesicle</location>
        <location evidence="12">COPI-coated vesicle membrane</location>
        <topology evidence="12">Peripheral membrane protein</topology>
        <orientation evidence="12">Cytoplasmic side</orientation>
    </subcellularLocation>
</comment>
<dbReference type="FunCoup" id="Q23CT0">
    <property type="interactions" value="172"/>
</dbReference>
<dbReference type="GO" id="GO:0006890">
    <property type="term" value="P:retrograde vesicle-mediated transport, Golgi to endoplasmic reticulum"/>
    <property type="evidence" value="ECO:0007669"/>
    <property type="project" value="UniProtKB-UniRule"/>
</dbReference>
<keyword evidence="9 12" id="KW-0472">Membrane</keyword>
<evidence type="ECO:0000256" key="1">
    <source>
        <dbReference type="ARBA" id="ARBA00004255"/>
    </source>
</evidence>
<keyword evidence="8 12" id="KW-0333">Golgi apparatus</keyword>
<dbReference type="OrthoDB" id="6585768at2759"/>
<reference evidence="15" key="1">
    <citation type="journal article" date="2006" name="PLoS Biol.">
        <title>Macronuclear genome sequence of the ciliate Tetrahymena thermophila, a model eukaryote.</title>
        <authorList>
            <person name="Eisen J.A."/>
            <person name="Coyne R.S."/>
            <person name="Wu M."/>
            <person name="Wu D."/>
            <person name="Thiagarajan M."/>
            <person name="Wortman J.R."/>
            <person name="Badger J.H."/>
            <person name="Ren Q."/>
            <person name="Amedeo P."/>
            <person name="Jones K.M."/>
            <person name="Tallon L.J."/>
            <person name="Delcher A.L."/>
            <person name="Salzberg S.L."/>
            <person name="Silva J.C."/>
            <person name="Haas B.J."/>
            <person name="Majoros W.H."/>
            <person name="Farzad M."/>
            <person name="Carlton J.M."/>
            <person name="Smith R.K. Jr."/>
            <person name="Garg J."/>
            <person name="Pearlman R.E."/>
            <person name="Karrer K.M."/>
            <person name="Sun L."/>
            <person name="Manning G."/>
            <person name="Elde N.C."/>
            <person name="Turkewitz A.P."/>
            <person name="Asai D.J."/>
            <person name="Wilkes D.E."/>
            <person name="Wang Y."/>
            <person name="Cai H."/>
            <person name="Collins K."/>
            <person name="Stewart B.A."/>
            <person name="Lee S.R."/>
            <person name="Wilamowska K."/>
            <person name="Weinberg Z."/>
            <person name="Ruzzo W.L."/>
            <person name="Wloga D."/>
            <person name="Gaertig J."/>
            <person name="Frankel J."/>
            <person name="Tsao C.-C."/>
            <person name="Gorovsky M.A."/>
            <person name="Keeling P.J."/>
            <person name="Waller R.F."/>
            <person name="Patron N.J."/>
            <person name="Cherry J.M."/>
            <person name="Stover N.A."/>
            <person name="Krieger C.J."/>
            <person name="del Toro C."/>
            <person name="Ryder H.F."/>
            <person name="Williamson S.C."/>
            <person name="Barbeau R.A."/>
            <person name="Hamilton E.P."/>
            <person name="Orias E."/>
        </authorList>
    </citation>
    <scope>NUCLEOTIDE SEQUENCE [LARGE SCALE GENOMIC DNA]</scope>
    <source>
        <strain evidence="15">SB210</strain>
    </source>
</reference>
<dbReference type="AlphaFoldDB" id="Q23CT0"/>
<evidence type="ECO:0000256" key="3">
    <source>
        <dbReference type="ARBA" id="ARBA00011775"/>
    </source>
</evidence>
<dbReference type="SUPFAM" id="SSF64356">
    <property type="entry name" value="SNARE-like"/>
    <property type="match status" value="1"/>
</dbReference>
<dbReference type="InterPro" id="IPR011012">
    <property type="entry name" value="Longin-like_dom_sf"/>
</dbReference>
<evidence type="ECO:0000256" key="5">
    <source>
        <dbReference type="ARBA" id="ARBA00022490"/>
    </source>
</evidence>
<dbReference type="InterPro" id="IPR022775">
    <property type="entry name" value="AP_mu_sigma_su"/>
</dbReference>
<dbReference type="PANTHER" id="PTHR11043">
    <property type="entry name" value="ZETA-COAT PROTEIN"/>
    <property type="match status" value="1"/>
</dbReference>
<comment type="similarity">
    <text evidence="2 12">Belongs to the adaptor complexes small subunit family.</text>
</comment>
<name>Q23CT0_TETTS</name>
<dbReference type="STRING" id="312017.Q23CT0"/>
<protein>
    <recommendedName>
        <fullName evidence="12">Coatomer subunit zeta</fullName>
    </recommendedName>
</protein>
<dbReference type="GO" id="GO:0000139">
    <property type="term" value="C:Golgi membrane"/>
    <property type="evidence" value="ECO:0007669"/>
    <property type="project" value="UniProtKB-SubCell"/>
</dbReference>
<dbReference type="InterPro" id="IPR039652">
    <property type="entry name" value="Coatomer_zeta"/>
</dbReference>
<dbReference type="GO" id="GO:0030126">
    <property type="term" value="C:COPI vesicle coat"/>
    <property type="evidence" value="ECO:0007669"/>
    <property type="project" value="UniProtKB-UniRule"/>
</dbReference>
<dbReference type="HOGENOM" id="CLU_1036188_0_0_1"/>
<dbReference type="PANTHER" id="PTHR11043:SF0">
    <property type="entry name" value="COATOMER SUBUNIT ZETA"/>
    <property type="match status" value="1"/>
</dbReference>
<keyword evidence="6 12" id="KW-0931">ER-Golgi transport</keyword>
<dbReference type="Gene3D" id="3.30.450.60">
    <property type="match status" value="1"/>
</dbReference>
<organism evidence="14 15">
    <name type="scientific">Tetrahymena thermophila (strain SB210)</name>
    <dbReference type="NCBI Taxonomy" id="312017"/>
    <lineage>
        <taxon>Eukaryota</taxon>
        <taxon>Sar</taxon>
        <taxon>Alveolata</taxon>
        <taxon>Ciliophora</taxon>
        <taxon>Intramacronucleata</taxon>
        <taxon>Oligohymenophorea</taxon>
        <taxon>Hymenostomatida</taxon>
        <taxon>Tetrahymenina</taxon>
        <taxon>Tetrahymenidae</taxon>
        <taxon>Tetrahymena</taxon>
    </lineage>
</organism>
<proteinExistence type="inferred from homology"/>
<evidence type="ECO:0000256" key="9">
    <source>
        <dbReference type="ARBA" id="ARBA00023136"/>
    </source>
</evidence>
<dbReference type="Proteomes" id="UP000009168">
    <property type="component" value="Unassembled WGS sequence"/>
</dbReference>
<dbReference type="GO" id="GO:0006886">
    <property type="term" value="P:intracellular protein transport"/>
    <property type="evidence" value="ECO:0007669"/>
    <property type="project" value="TreeGrafter"/>
</dbReference>
<dbReference type="KEGG" id="tet:TTHERM_00052600"/>
<evidence type="ECO:0000256" key="7">
    <source>
        <dbReference type="ARBA" id="ARBA00022927"/>
    </source>
</evidence>
<dbReference type="Pfam" id="PF01217">
    <property type="entry name" value="Clat_adaptor_s"/>
    <property type="match status" value="1"/>
</dbReference>
<dbReference type="InParanoid" id="Q23CT0"/>
<dbReference type="eggNOG" id="KOG3343">
    <property type="taxonomic scope" value="Eukaryota"/>
</dbReference>
<keyword evidence="4 12" id="KW-0813">Transport</keyword>
<dbReference type="RefSeq" id="XP_001014956.2">
    <property type="nucleotide sequence ID" value="XM_001014956.2"/>
</dbReference>
<evidence type="ECO:0000259" key="13">
    <source>
        <dbReference type="Pfam" id="PF01217"/>
    </source>
</evidence>
<dbReference type="GeneID" id="7843966"/>
<accession>Q23CT0</accession>
<evidence type="ECO:0000256" key="12">
    <source>
        <dbReference type="RuleBase" id="RU366053"/>
    </source>
</evidence>
<dbReference type="EMBL" id="GG662712">
    <property type="protein sequence ID" value="EAR94478.2"/>
    <property type="molecule type" value="Genomic_DNA"/>
</dbReference>
<gene>
    <name evidence="14" type="ORF">TTHERM_00052600</name>
</gene>
<comment type="function">
    <text evidence="11">The coatomer is a cytosolic protein complex that binds to dilysine motifs and reversibly associates with Golgi non-clathrin-coated vesicles, which further mediate biosynthetic protein transport from the ER, via the Golgi up to the trans Golgi network. Coatomer complex is required for budding from Golgi membranes, and is essential for the retrograde Golgi-to-ER transport of dilysine-tagged proteins. The zeta subunit may be involved in regulating the coat assembly and, hence, the rate of biosynthetic protein transport due to its association-dissociation properties with the coatomer complex.</text>
</comment>
<keyword evidence="15" id="KW-1185">Reference proteome</keyword>
<dbReference type="GO" id="GO:0006891">
    <property type="term" value="P:intra-Golgi vesicle-mediated transport"/>
    <property type="evidence" value="ECO:0007669"/>
    <property type="project" value="TreeGrafter"/>
</dbReference>
<evidence type="ECO:0000256" key="6">
    <source>
        <dbReference type="ARBA" id="ARBA00022892"/>
    </source>
</evidence>
<evidence type="ECO:0000256" key="8">
    <source>
        <dbReference type="ARBA" id="ARBA00023034"/>
    </source>
</evidence>
<keyword evidence="5 12" id="KW-0963">Cytoplasm</keyword>
<sequence length="219" mass="24225">MSTNSKQPLSSSISKVFSVAVLRNDGSRIYSKYYNSCFPDYFSTVKEGDLKDLNVQKAFEKNIFEKSRKLVNIKAMKPSDTEIFGYGRFTILFKILSDVQIYIIADPDENEALLAAALKCLVDSMSNFSKEQINNKIVCENYEGLILIIDEIIDQGIIVNIEPGVIISRYTMLDCDDALSAGVGQSQANTTSSSQNSQSSSISTQASSTVGFLKSLFNR</sequence>
<evidence type="ECO:0000256" key="10">
    <source>
        <dbReference type="ARBA" id="ARBA00023329"/>
    </source>
</evidence>